<organism evidence="1 2">
    <name type="scientific">Hymenobacter negativus</name>
    <dbReference type="NCBI Taxonomy" id="2795026"/>
    <lineage>
        <taxon>Bacteria</taxon>
        <taxon>Pseudomonadati</taxon>
        <taxon>Bacteroidota</taxon>
        <taxon>Cytophagia</taxon>
        <taxon>Cytophagales</taxon>
        <taxon>Hymenobacteraceae</taxon>
        <taxon>Hymenobacter</taxon>
    </lineage>
</organism>
<dbReference type="EMBL" id="JAEDAE010000002">
    <property type="protein sequence ID" value="MBH8557491.1"/>
    <property type="molecule type" value="Genomic_DNA"/>
</dbReference>
<name>A0ABS0Q498_9BACT</name>
<gene>
    <name evidence="1" type="ORF">I7X13_05495</name>
</gene>
<evidence type="ECO:0000313" key="1">
    <source>
        <dbReference type="EMBL" id="MBH8557491.1"/>
    </source>
</evidence>
<evidence type="ECO:0000313" key="2">
    <source>
        <dbReference type="Proteomes" id="UP000625631"/>
    </source>
</evidence>
<proteinExistence type="predicted"/>
<dbReference type="Proteomes" id="UP000625631">
    <property type="component" value="Unassembled WGS sequence"/>
</dbReference>
<keyword evidence="2" id="KW-1185">Reference proteome</keyword>
<sequence length="67" mass="7813">MPKTDRMPNAAQKGIASIGNRHYHWDAERQLAYQWLSRPNSGTVAPDKKVVVREDRTGLTYTFIRRR</sequence>
<reference evidence="1 2" key="1">
    <citation type="submission" date="2020-12" db="EMBL/GenBank/DDBJ databases">
        <title>Hymenobacter sp.</title>
        <authorList>
            <person name="Kim M.K."/>
        </authorList>
    </citation>
    <scope>NUCLEOTIDE SEQUENCE [LARGE SCALE GENOMIC DNA]</scope>
    <source>
        <strain evidence="1 2">BT442</strain>
    </source>
</reference>
<accession>A0ABS0Q498</accession>
<comment type="caution">
    <text evidence="1">The sequence shown here is derived from an EMBL/GenBank/DDBJ whole genome shotgun (WGS) entry which is preliminary data.</text>
</comment>
<protein>
    <submittedName>
        <fullName evidence="1">Uncharacterized protein</fullName>
    </submittedName>
</protein>